<dbReference type="InParanoid" id="T0PH36"/>
<dbReference type="Proteomes" id="UP000030762">
    <property type="component" value="Unassembled WGS sequence"/>
</dbReference>
<dbReference type="eggNOG" id="ENOG502SWU5">
    <property type="taxonomic scope" value="Eukaryota"/>
</dbReference>
<gene>
    <name evidence="2" type="ORF">SDRG_17428</name>
</gene>
<evidence type="ECO:0000259" key="1">
    <source>
        <dbReference type="PROSITE" id="PS50405"/>
    </source>
</evidence>
<evidence type="ECO:0000313" key="2">
    <source>
        <dbReference type="EMBL" id="EQC24679.1"/>
    </source>
</evidence>
<sequence length="130" mass="14233">YPTSDPLSAYRVDEILAASDDITAKLRPYYFELDAAKRLAIAKELTADTLPTLFACVEARLVAAAAKGPYLLGEMLSLADFELFVVRMIVRSGELADIPTTLCGAYPRWNEIADAVAALPKVQAWYANHP</sequence>
<dbReference type="PROSITE" id="PS50405">
    <property type="entry name" value="GST_CTER"/>
    <property type="match status" value="1"/>
</dbReference>
<dbReference type="EMBL" id="JH767493">
    <property type="protein sequence ID" value="EQC24679.1"/>
    <property type="molecule type" value="Genomic_DNA"/>
</dbReference>
<dbReference type="InterPro" id="IPR036282">
    <property type="entry name" value="Glutathione-S-Trfase_C_sf"/>
</dbReference>
<reference evidence="2 3" key="1">
    <citation type="submission" date="2012-04" db="EMBL/GenBank/DDBJ databases">
        <title>The Genome Sequence of Saprolegnia declina VS20.</title>
        <authorList>
            <consortium name="The Broad Institute Genome Sequencing Platform"/>
            <person name="Russ C."/>
            <person name="Nusbaum C."/>
            <person name="Tyler B."/>
            <person name="van West P."/>
            <person name="Dieguez-Uribeondo J."/>
            <person name="de Bruijn I."/>
            <person name="Tripathy S."/>
            <person name="Jiang R."/>
            <person name="Young S.K."/>
            <person name="Zeng Q."/>
            <person name="Gargeya S."/>
            <person name="Fitzgerald M."/>
            <person name="Haas B."/>
            <person name="Abouelleil A."/>
            <person name="Alvarado L."/>
            <person name="Arachchi H.M."/>
            <person name="Berlin A."/>
            <person name="Chapman S.B."/>
            <person name="Goldberg J."/>
            <person name="Griggs A."/>
            <person name="Gujja S."/>
            <person name="Hansen M."/>
            <person name="Howarth C."/>
            <person name="Imamovic A."/>
            <person name="Larimer J."/>
            <person name="McCowen C."/>
            <person name="Montmayeur A."/>
            <person name="Murphy C."/>
            <person name="Neiman D."/>
            <person name="Pearson M."/>
            <person name="Priest M."/>
            <person name="Roberts A."/>
            <person name="Saif S."/>
            <person name="Shea T."/>
            <person name="Sisk P."/>
            <person name="Sykes S."/>
            <person name="Wortman J."/>
            <person name="Nusbaum C."/>
            <person name="Birren B."/>
        </authorList>
    </citation>
    <scope>NUCLEOTIDE SEQUENCE [LARGE SCALE GENOMIC DNA]</scope>
    <source>
        <strain evidence="2 3">VS20</strain>
    </source>
</reference>
<keyword evidence="3" id="KW-1185">Reference proteome</keyword>
<dbReference type="InterPro" id="IPR010987">
    <property type="entry name" value="Glutathione-S-Trfase_C-like"/>
</dbReference>
<accession>T0PH36</accession>
<dbReference type="GeneID" id="19958155"/>
<evidence type="ECO:0000313" key="3">
    <source>
        <dbReference type="Proteomes" id="UP000030762"/>
    </source>
</evidence>
<dbReference type="OMA" id="NERIKAY"/>
<dbReference type="Gene3D" id="1.20.1050.10">
    <property type="match status" value="1"/>
</dbReference>
<dbReference type="STRING" id="1156394.T0PH36"/>
<dbReference type="RefSeq" id="XP_008621892.1">
    <property type="nucleotide sequence ID" value="XM_008623670.1"/>
</dbReference>
<protein>
    <recommendedName>
        <fullName evidence="1">GST C-terminal domain-containing protein</fullName>
    </recommendedName>
</protein>
<organism evidence="2 3">
    <name type="scientific">Saprolegnia diclina (strain VS20)</name>
    <dbReference type="NCBI Taxonomy" id="1156394"/>
    <lineage>
        <taxon>Eukaryota</taxon>
        <taxon>Sar</taxon>
        <taxon>Stramenopiles</taxon>
        <taxon>Oomycota</taxon>
        <taxon>Saprolegniomycetes</taxon>
        <taxon>Saprolegniales</taxon>
        <taxon>Saprolegniaceae</taxon>
        <taxon>Saprolegnia</taxon>
    </lineage>
</organism>
<dbReference type="AlphaFoldDB" id="T0PH36"/>
<dbReference type="SUPFAM" id="SSF47616">
    <property type="entry name" value="GST C-terminal domain-like"/>
    <property type="match status" value="1"/>
</dbReference>
<dbReference type="Pfam" id="PF14497">
    <property type="entry name" value="GST_C_3"/>
    <property type="match status" value="1"/>
</dbReference>
<dbReference type="VEuPathDB" id="FungiDB:SDRG_17428"/>
<proteinExistence type="predicted"/>
<dbReference type="OrthoDB" id="420389at2759"/>
<dbReference type="InterPro" id="IPR004046">
    <property type="entry name" value="GST_C"/>
</dbReference>
<feature type="non-terminal residue" evidence="2">
    <location>
        <position position="1"/>
    </location>
</feature>
<name>T0PH36_SAPDV</name>
<feature type="domain" description="GST C-terminal" evidence="1">
    <location>
        <begin position="5"/>
        <end position="130"/>
    </location>
</feature>